<gene>
    <name evidence="11" type="ORF">C6P61_11210</name>
</gene>
<keyword evidence="9 10" id="KW-0472">Membrane</keyword>
<protein>
    <recommendedName>
        <fullName evidence="10">Flagellar protein FliL</fullName>
    </recommendedName>
</protein>
<comment type="function">
    <text evidence="1 10">Controls the rotational direction of flagella during chemotaxis.</text>
</comment>
<dbReference type="GO" id="GO:0006935">
    <property type="term" value="P:chemotaxis"/>
    <property type="evidence" value="ECO:0007669"/>
    <property type="project" value="UniProtKB-KW"/>
</dbReference>
<comment type="subcellular location">
    <subcellularLocation>
        <location evidence="10">Cell inner membrane</location>
    </subcellularLocation>
    <subcellularLocation>
        <location evidence="2">Cell membrane</location>
        <topology evidence="2">Single-pass membrane protein</topology>
    </subcellularLocation>
</comment>
<dbReference type="GO" id="GO:0009425">
    <property type="term" value="C:bacterial-type flagellum basal body"/>
    <property type="evidence" value="ECO:0007669"/>
    <property type="project" value="InterPro"/>
</dbReference>
<dbReference type="GO" id="GO:0005886">
    <property type="term" value="C:plasma membrane"/>
    <property type="evidence" value="ECO:0007669"/>
    <property type="project" value="UniProtKB-SubCell"/>
</dbReference>
<keyword evidence="11" id="KW-0966">Cell projection</keyword>
<keyword evidence="11" id="KW-0282">Flagellum</keyword>
<organism evidence="11 12">
    <name type="scientific">Malikia spinosa</name>
    <dbReference type="NCBI Taxonomy" id="86180"/>
    <lineage>
        <taxon>Bacteria</taxon>
        <taxon>Pseudomonadati</taxon>
        <taxon>Pseudomonadota</taxon>
        <taxon>Betaproteobacteria</taxon>
        <taxon>Burkholderiales</taxon>
        <taxon>Comamonadaceae</taxon>
        <taxon>Malikia</taxon>
    </lineage>
</organism>
<evidence type="ECO:0000256" key="8">
    <source>
        <dbReference type="ARBA" id="ARBA00022989"/>
    </source>
</evidence>
<keyword evidence="12" id="KW-1185">Reference proteome</keyword>
<keyword evidence="4" id="KW-1003">Cell membrane</keyword>
<evidence type="ECO:0000256" key="7">
    <source>
        <dbReference type="ARBA" id="ARBA00022779"/>
    </source>
</evidence>
<evidence type="ECO:0000256" key="1">
    <source>
        <dbReference type="ARBA" id="ARBA00002254"/>
    </source>
</evidence>
<dbReference type="OrthoDB" id="5297029at2"/>
<dbReference type="PANTHER" id="PTHR35091">
    <property type="entry name" value="FLAGELLAR PROTEIN FLIL"/>
    <property type="match status" value="1"/>
</dbReference>
<dbReference type="AlphaFoldDB" id="A0A2S9KDB3"/>
<evidence type="ECO:0000313" key="11">
    <source>
        <dbReference type="EMBL" id="PRD68449.1"/>
    </source>
</evidence>
<dbReference type="PANTHER" id="PTHR35091:SF2">
    <property type="entry name" value="FLAGELLAR PROTEIN FLIL"/>
    <property type="match status" value="1"/>
</dbReference>
<keyword evidence="6 10" id="KW-0812">Transmembrane</keyword>
<keyword evidence="5 10" id="KW-0145">Chemotaxis</keyword>
<dbReference type="NCBIfam" id="NF005435">
    <property type="entry name" value="PRK07021.1"/>
    <property type="match status" value="1"/>
</dbReference>
<evidence type="ECO:0000256" key="6">
    <source>
        <dbReference type="ARBA" id="ARBA00022692"/>
    </source>
</evidence>
<sequence length="165" mass="18020">MATADPKSSDADASAGKKPAWKKWLPIALLVLVGAAAAGGWFYWQRSADKAPHQEVQKAAAPQPPVFHPLEPFTVNLNGDGLFLQTALTLQLGGQNDVEQLKLYLPQVRSRLLMLISSKTGEEISSTEGKQQLIEEIMARVREPFAPGLPEIQISNVFITSFVIQ</sequence>
<dbReference type="Pfam" id="PF03748">
    <property type="entry name" value="FliL"/>
    <property type="match status" value="1"/>
</dbReference>
<keyword evidence="7 10" id="KW-0283">Flagellar rotation</keyword>
<evidence type="ECO:0000256" key="2">
    <source>
        <dbReference type="ARBA" id="ARBA00004162"/>
    </source>
</evidence>
<comment type="similarity">
    <text evidence="3 10">Belongs to the FliL family.</text>
</comment>
<evidence type="ECO:0000313" key="12">
    <source>
        <dbReference type="Proteomes" id="UP000238326"/>
    </source>
</evidence>
<name>A0A2S9KDB3_9BURK</name>
<dbReference type="Proteomes" id="UP000238326">
    <property type="component" value="Unassembled WGS sequence"/>
</dbReference>
<keyword evidence="10" id="KW-0997">Cell inner membrane</keyword>
<dbReference type="GO" id="GO:0071978">
    <property type="term" value="P:bacterial-type flagellum-dependent swarming motility"/>
    <property type="evidence" value="ECO:0007669"/>
    <property type="project" value="TreeGrafter"/>
</dbReference>
<feature type="transmembrane region" description="Helical" evidence="10">
    <location>
        <begin position="24"/>
        <end position="44"/>
    </location>
</feature>
<evidence type="ECO:0000256" key="9">
    <source>
        <dbReference type="ARBA" id="ARBA00023136"/>
    </source>
</evidence>
<evidence type="ECO:0000256" key="3">
    <source>
        <dbReference type="ARBA" id="ARBA00008281"/>
    </source>
</evidence>
<evidence type="ECO:0000256" key="10">
    <source>
        <dbReference type="RuleBase" id="RU364125"/>
    </source>
</evidence>
<dbReference type="InterPro" id="IPR005503">
    <property type="entry name" value="FliL"/>
</dbReference>
<accession>A0A2S9KDB3</accession>
<comment type="caution">
    <text evidence="11">The sequence shown here is derived from an EMBL/GenBank/DDBJ whole genome shotgun (WGS) entry which is preliminary data.</text>
</comment>
<keyword evidence="11" id="KW-0969">Cilium</keyword>
<keyword evidence="8 10" id="KW-1133">Transmembrane helix</keyword>
<reference evidence="11 12" key="1">
    <citation type="submission" date="2018-03" db="EMBL/GenBank/DDBJ databases">
        <title>Comparative genomics illustrates the genes involved in a hyperalkaliphilic mechanisms of Serpentinomonas isolated from highly-alkaline calcium-rich serpentinized springs.</title>
        <authorList>
            <person name="Suzuki S."/>
            <person name="Ishii S."/>
            <person name="Walworth N."/>
            <person name="Bird L."/>
            <person name="Kuenen J.G."/>
            <person name="Nealson K.H."/>
        </authorList>
    </citation>
    <scope>NUCLEOTIDE SEQUENCE [LARGE SCALE GENOMIC DNA]</scope>
    <source>
        <strain evidence="11 12">83</strain>
    </source>
</reference>
<dbReference type="EMBL" id="PVLR01000030">
    <property type="protein sequence ID" value="PRD68449.1"/>
    <property type="molecule type" value="Genomic_DNA"/>
</dbReference>
<evidence type="ECO:0000256" key="4">
    <source>
        <dbReference type="ARBA" id="ARBA00022475"/>
    </source>
</evidence>
<proteinExistence type="inferred from homology"/>
<dbReference type="RefSeq" id="WP_105730017.1">
    <property type="nucleotide sequence ID" value="NZ_DAIPCI010000007.1"/>
</dbReference>
<evidence type="ECO:0000256" key="5">
    <source>
        <dbReference type="ARBA" id="ARBA00022500"/>
    </source>
</evidence>